<reference evidence="2 3" key="1">
    <citation type="journal article" date="2023" name="Life. Sci Alliance">
        <title>Evolutionary insights into 3D genome organization and epigenetic landscape of Vigna mungo.</title>
        <authorList>
            <person name="Junaid A."/>
            <person name="Singh B."/>
            <person name="Bhatia S."/>
        </authorList>
    </citation>
    <scope>NUCLEOTIDE SEQUENCE [LARGE SCALE GENOMIC DNA]</scope>
    <source>
        <strain evidence="2">Urdbean</strain>
    </source>
</reference>
<evidence type="ECO:0000313" key="3">
    <source>
        <dbReference type="Proteomes" id="UP001374535"/>
    </source>
</evidence>
<gene>
    <name evidence="2" type="ORF">V8G54_019008</name>
</gene>
<feature type="region of interest" description="Disordered" evidence="1">
    <location>
        <begin position="72"/>
        <end position="91"/>
    </location>
</feature>
<dbReference type="AlphaFoldDB" id="A0AAQ3NAM0"/>
<dbReference type="EMBL" id="CP144695">
    <property type="protein sequence ID" value="WVZ05662.1"/>
    <property type="molecule type" value="Genomic_DNA"/>
</dbReference>
<feature type="compositionally biased region" description="Basic and acidic residues" evidence="1">
    <location>
        <begin position="72"/>
        <end position="90"/>
    </location>
</feature>
<dbReference type="Proteomes" id="UP001374535">
    <property type="component" value="Chromosome 6"/>
</dbReference>
<protein>
    <submittedName>
        <fullName evidence="2">Uncharacterized protein</fullName>
    </submittedName>
</protein>
<proteinExistence type="predicted"/>
<evidence type="ECO:0000256" key="1">
    <source>
        <dbReference type="SAM" id="MobiDB-lite"/>
    </source>
</evidence>
<keyword evidence="3" id="KW-1185">Reference proteome</keyword>
<name>A0AAQ3NAM0_VIGMU</name>
<accession>A0AAQ3NAM0</accession>
<evidence type="ECO:0000313" key="2">
    <source>
        <dbReference type="EMBL" id="WVZ05662.1"/>
    </source>
</evidence>
<sequence>MSNIIHLAYAYFSSDSAVLYVFFGSLTLLDSYWEQVFFPFVLTSSSSKFGQIAFSQDAASPTEALVTDCTSSRDFESKSPGDDEQHESNTRDMVLSSAFIFRA</sequence>
<organism evidence="2 3">
    <name type="scientific">Vigna mungo</name>
    <name type="common">Black gram</name>
    <name type="synonym">Phaseolus mungo</name>
    <dbReference type="NCBI Taxonomy" id="3915"/>
    <lineage>
        <taxon>Eukaryota</taxon>
        <taxon>Viridiplantae</taxon>
        <taxon>Streptophyta</taxon>
        <taxon>Embryophyta</taxon>
        <taxon>Tracheophyta</taxon>
        <taxon>Spermatophyta</taxon>
        <taxon>Magnoliopsida</taxon>
        <taxon>eudicotyledons</taxon>
        <taxon>Gunneridae</taxon>
        <taxon>Pentapetalae</taxon>
        <taxon>rosids</taxon>
        <taxon>fabids</taxon>
        <taxon>Fabales</taxon>
        <taxon>Fabaceae</taxon>
        <taxon>Papilionoideae</taxon>
        <taxon>50 kb inversion clade</taxon>
        <taxon>NPAAA clade</taxon>
        <taxon>indigoferoid/millettioid clade</taxon>
        <taxon>Phaseoleae</taxon>
        <taxon>Vigna</taxon>
    </lineage>
</organism>